<dbReference type="InterPro" id="IPR022127">
    <property type="entry name" value="STIMATE/YPL162C"/>
</dbReference>
<evidence type="ECO:0000313" key="4">
    <source>
        <dbReference type="Proteomes" id="UP000748025"/>
    </source>
</evidence>
<keyword evidence="2" id="KW-0472">Membrane</keyword>
<dbReference type="Pfam" id="PF12400">
    <property type="entry name" value="STIMATE"/>
    <property type="match status" value="1"/>
</dbReference>
<feature type="transmembrane region" description="Helical" evidence="2">
    <location>
        <begin position="56"/>
        <end position="78"/>
    </location>
</feature>
<dbReference type="Proteomes" id="UP000748025">
    <property type="component" value="Unassembled WGS sequence"/>
</dbReference>
<evidence type="ECO:0000313" key="3">
    <source>
        <dbReference type="EMBL" id="KAG6011283.1"/>
    </source>
</evidence>
<feature type="region of interest" description="Disordered" evidence="1">
    <location>
        <begin position="332"/>
        <end position="371"/>
    </location>
</feature>
<feature type="region of interest" description="Disordered" evidence="1">
    <location>
        <begin position="299"/>
        <end position="320"/>
    </location>
</feature>
<dbReference type="PANTHER" id="PTHR31735:SF1">
    <property type="entry name" value="VACUOLAR MEMBRANE PROTEIN YPL162C"/>
    <property type="match status" value="1"/>
</dbReference>
<dbReference type="AlphaFoldDB" id="A0A9P7NAY5"/>
<reference evidence="3" key="1">
    <citation type="journal article" date="2020" name="bioRxiv">
        <title>Whole genome comparisons of ergot fungi reveals the divergence and evolution of species within the genus Claviceps are the result of varying mechanisms driving genome evolution and host range expansion.</title>
        <authorList>
            <person name="Wyka S.A."/>
            <person name="Mondo S.J."/>
            <person name="Liu M."/>
            <person name="Dettman J."/>
            <person name="Nalam V."/>
            <person name="Broders K.D."/>
        </authorList>
    </citation>
    <scope>NUCLEOTIDE SEQUENCE</scope>
    <source>
        <strain evidence="3">CCC 602</strain>
    </source>
</reference>
<keyword evidence="2" id="KW-1133">Transmembrane helix</keyword>
<feature type="transmembrane region" description="Helical" evidence="2">
    <location>
        <begin position="248"/>
        <end position="269"/>
    </location>
</feature>
<comment type="caution">
    <text evidence="3">The sequence shown here is derived from an EMBL/GenBank/DDBJ whole genome shotgun (WGS) entry which is preliminary data.</text>
</comment>
<protein>
    <recommendedName>
        <fullName evidence="5">Vacuolar membrane protein</fullName>
    </recommendedName>
</protein>
<dbReference type="OrthoDB" id="431202at2759"/>
<feature type="transmembrane region" description="Helical" evidence="2">
    <location>
        <begin position="161"/>
        <end position="182"/>
    </location>
</feature>
<proteinExistence type="predicted"/>
<evidence type="ECO:0000256" key="1">
    <source>
        <dbReference type="SAM" id="MobiDB-lite"/>
    </source>
</evidence>
<feature type="transmembrane region" description="Helical" evidence="2">
    <location>
        <begin position="208"/>
        <end position="228"/>
    </location>
</feature>
<dbReference type="PANTHER" id="PTHR31735">
    <property type="entry name" value="VACUOLAR MEMBRANE PROTEIN YPL162C"/>
    <property type="match status" value="1"/>
</dbReference>
<feature type="compositionally biased region" description="Acidic residues" evidence="1">
    <location>
        <begin position="305"/>
        <end position="314"/>
    </location>
</feature>
<dbReference type="GO" id="GO:0016020">
    <property type="term" value="C:membrane"/>
    <property type="evidence" value="ECO:0007669"/>
    <property type="project" value="TreeGrafter"/>
</dbReference>
<dbReference type="EMBL" id="SRPW01000908">
    <property type="protein sequence ID" value="KAG6011283.1"/>
    <property type="molecule type" value="Genomic_DNA"/>
</dbReference>
<feature type="transmembrane region" description="Helical" evidence="2">
    <location>
        <begin position="99"/>
        <end position="117"/>
    </location>
</feature>
<name>A0A9P7NAY5_9HYPO</name>
<gene>
    <name evidence="3" type="ORF">E4U43_008420</name>
</gene>
<keyword evidence="2" id="KW-0812">Transmembrane</keyword>
<accession>A0A9P7NAY5</accession>
<organism evidence="3 4">
    <name type="scientific">Claviceps pusilla</name>
    <dbReference type="NCBI Taxonomy" id="123648"/>
    <lineage>
        <taxon>Eukaryota</taxon>
        <taxon>Fungi</taxon>
        <taxon>Dikarya</taxon>
        <taxon>Ascomycota</taxon>
        <taxon>Pezizomycotina</taxon>
        <taxon>Sordariomycetes</taxon>
        <taxon>Hypocreomycetidae</taxon>
        <taxon>Hypocreales</taxon>
        <taxon>Clavicipitaceae</taxon>
        <taxon>Claviceps</taxon>
    </lineage>
</organism>
<sequence length="371" mass="40301">MPNPLDPGAAQHVDDTGAIGIVGAVSSAVAAAVTGVPASPPDSPHSDGASEGECQLLGSFALFVQAALGALALLSLVYKRYKERPQRPLKIWFFDVSKQVFGSGLVHVANIFMSMLTSGKVSIKLEPGNAAAAAMQARGDNSFDPNPCSLYLLNLGIDTTLGIPILIILLKIITGVVALTPLGKPLESIQSGHYGHPPNAWWWLKQSLIYFCGLFGMKICVLIIFLLMPWISEVGDWALSWTEGNEKLQIAFVMMIFPLVMNGLQYYIIDSFIKEKEPDHERLPSEDVDDDRLPGYDTRIRTHGDDDDPDDCNSDFDGSSHAARSKILRASVDEEYDPDVDGHAPTVTGSGSRGAHISRTRVLPKELYPKE</sequence>
<evidence type="ECO:0000256" key="2">
    <source>
        <dbReference type="SAM" id="Phobius"/>
    </source>
</evidence>
<keyword evidence="4" id="KW-1185">Reference proteome</keyword>
<evidence type="ECO:0008006" key="5">
    <source>
        <dbReference type="Google" id="ProtNLM"/>
    </source>
</evidence>